<dbReference type="HOGENOM" id="CLU_045030_0_0_1"/>
<dbReference type="EMBL" id="BABT02000108">
    <property type="protein sequence ID" value="GAA96866.1"/>
    <property type="molecule type" value="Genomic_DNA"/>
</dbReference>
<reference evidence="1 2" key="2">
    <citation type="journal article" date="2012" name="Open Biol.">
        <title>Characteristics of nucleosomes and linker DNA regions on the genome of the basidiomycete Mixia osmundae revealed by mono- and dinucleosome mapping.</title>
        <authorList>
            <person name="Nishida H."/>
            <person name="Kondo S."/>
            <person name="Matsumoto T."/>
            <person name="Suzuki Y."/>
            <person name="Yoshikawa H."/>
            <person name="Taylor T.D."/>
            <person name="Sugiyama J."/>
        </authorList>
    </citation>
    <scope>NUCLEOTIDE SEQUENCE [LARGE SCALE GENOMIC DNA]</scope>
    <source>
        <strain evidence="2">CBS 9802 / IAM 14324 / JCM 22182 / KY 12970</strain>
    </source>
</reference>
<sequence>MHGLCAPQTPDMSAKQDKATVLILAGLQYGPTRALVTYLSPLAQHIRIVDKALVILPGAKSEQDGGSTSKSGEESVWLCYSDPESKAVFEQGARDWLVSTDDSAGRRIEYLQGNLLREDTRQKAFSLPSAFSGKASSYDYVFDFTGEYDFEGDEQLHLERTTLLAAQLGKLAAELRVKAYVRLLPPYYQIKGDKAKRWKTPISESDLALPWNRRARWHHEAVRALASIPSLNLVIARHATLYGRYMLNGLAKRLLIGSVYQYLQEKMEFLWGEDLPQYTVHVDDLCRAMWALADWMSKTGRIKGDELASANLAPCRPIPSWVNDYVSTAAGNPAESNEPTQNTLSKKQAKAAAAAYDDTEIDTLLAKRTATVTAPLFNIVDQGATSQGHISAIVAKLVGVKSGFHGSLINQFAKLNMDAVLEDANQKHLECWPEMLATSDPPISNAYLTPYLAREQLLNEPIILNGDKLCKLLEFEYKHPRVTEQGLRDMLDAFRAQNNVWPNAKKSSS</sequence>
<keyword evidence="2" id="KW-1185">Reference proteome</keyword>
<dbReference type="PANTHER" id="PTHR43245">
    <property type="entry name" value="BIFUNCTIONAL POLYMYXIN RESISTANCE PROTEIN ARNA"/>
    <property type="match status" value="1"/>
</dbReference>
<dbReference type="PANTHER" id="PTHR43245:SF11">
    <property type="entry name" value="LD23561P"/>
    <property type="match status" value="1"/>
</dbReference>
<evidence type="ECO:0008006" key="3">
    <source>
        <dbReference type="Google" id="ProtNLM"/>
    </source>
</evidence>
<dbReference type="eggNOG" id="KOG1430">
    <property type="taxonomic scope" value="Eukaryota"/>
</dbReference>
<dbReference type="OrthoDB" id="3364547at2759"/>
<dbReference type="STRING" id="764103.G7E229"/>
<evidence type="ECO:0000313" key="1">
    <source>
        <dbReference type="EMBL" id="GAA96866.1"/>
    </source>
</evidence>
<dbReference type="InterPro" id="IPR036291">
    <property type="entry name" value="NAD(P)-bd_dom_sf"/>
</dbReference>
<protein>
    <recommendedName>
        <fullName evidence="3">NAD-dependent epimerase/dehydratase domain-containing protein</fullName>
    </recommendedName>
</protein>
<accession>G7E229</accession>
<gene>
    <name evidence="1" type="primary">Mo03539</name>
    <name evidence="1" type="ORF">E5Q_03539</name>
</gene>
<dbReference type="InParanoid" id="G7E229"/>
<dbReference type="SUPFAM" id="SSF51735">
    <property type="entry name" value="NAD(P)-binding Rossmann-fold domains"/>
    <property type="match status" value="1"/>
</dbReference>
<dbReference type="Gene3D" id="3.40.50.720">
    <property type="entry name" value="NAD(P)-binding Rossmann-like Domain"/>
    <property type="match status" value="1"/>
</dbReference>
<dbReference type="AlphaFoldDB" id="G7E229"/>
<name>G7E229_MIXOS</name>
<comment type="caution">
    <text evidence="1">The sequence shown here is derived from an EMBL/GenBank/DDBJ whole genome shotgun (WGS) entry which is preliminary data.</text>
</comment>
<organism evidence="1 2">
    <name type="scientific">Mixia osmundae (strain CBS 9802 / IAM 14324 / JCM 22182 / KY 12970)</name>
    <dbReference type="NCBI Taxonomy" id="764103"/>
    <lineage>
        <taxon>Eukaryota</taxon>
        <taxon>Fungi</taxon>
        <taxon>Dikarya</taxon>
        <taxon>Basidiomycota</taxon>
        <taxon>Pucciniomycotina</taxon>
        <taxon>Mixiomycetes</taxon>
        <taxon>Mixiales</taxon>
        <taxon>Mixiaceae</taxon>
        <taxon>Mixia</taxon>
    </lineage>
</organism>
<reference evidence="1 2" key="1">
    <citation type="journal article" date="2011" name="J. Gen. Appl. Microbiol.">
        <title>Draft genome sequencing of the enigmatic basidiomycete Mixia osmundae.</title>
        <authorList>
            <person name="Nishida H."/>
            <person name="Nagatsuka Y."/>
            <person name="Sugiyama J."/>
        </authorList>
    </citation>
    <scope>NUCLEOTIDE SEQUENCE [LARGE SCALE GENOMIC DNA]</scope>
    <source>
        <strain evidence="2">CBS 9802 / IAM 14324 / JCM 22182 / KY 12970</strain>
    </source>
</reference>
<proteinExistence type="predicted"/>
<dbReference type="Proteomes" id="UP000009131">
    <property type="component" value="Unassembled WGS sequence"/>
</dbReference>
<evidence type="ECO:0000313" key="2">
    <source>
        <dbReference type="Proteomes" id="UP000009131"/>
    </source>
</evidence>
<dbReference type="InterPro" id="IPR050177">
    <property type="entry name" value="Lipid_A_modif_metabolic_enz"/>
</dbReference>